<feature type="region of interest" description="Disordered" evidence="1">
    <location>
        <begin position="485"/>
        <end position="543"/>
    </location>
</feature>
<feature type="compositionally biased region" description="Low complexity" evidence="1">
    <location>
        <begin position="514"/>
        <end position="542"/>
    </location>
</feature>
<gene>
    <name evidence="2" type="ORF">MICPUCDRAFT_40960</name>
</gene>
<feature type="region of interest" description="Disordered" evidence="1">
    <location>
        <begin position="597"/>
        <end position="620"/>
    </location>
</feature>
<feature type="compositionally biased region" description="Low complexity" evidence="1">
    <location>
        <begin position="397"/>
        <end position="406"/>
    </location>
</feature>
<evidence type="ECO:0000256" key="1">
    <source>
        <dbReference type="SAM" id="MobiDB-lite"/>
    </source>
</evidence>
<dbReference type="KEGG" id="mpp:MICPUCDRAFT_40960"/>
<reference evidence="2 3" key="1">
    <citation type="journal article" date="2009" name="Science">
        <title>Green evolution and dynamic adaptations revealed by genomes of the marine picoeukaryotes Micromonas.</title>
        <authorList>
            <person name="Worden A.Z."/>
            <person name="Lee J.H."/>
            <person name="Mock T."/>
            <person name="Rouze P."/>
            <person name="Simmons M.P."/>
            <person name="Aerts A.L."/>
            <person name="Allen A.E."/>
            <person name="Cuvelier M.L."/>
            <person name="Derelle E."/>
            <person name="Everett M.V."/>
            <person name="Foulon E."/>
            <person name="Grimwood J."/>
            <person name="Gundlach H."/>
            <person name="Henrissat B."/>
            <person name="Napoli C."/>
            <person name="McDonald S.M."/>
            <person name="Parker M.S."/>
            <person name="Rombauts S."/>
            <person name="Salamov A."/>
            <person name="Von Dassow P."/>
            <person name="Badger J.H."/>
            <person name="Coutinho P.M."/>
            <person name="Demir E."/>
            <person name="Dubchak I."/>
            <person name="Gentemann C."/>
            <person name="Eikrem W."/>
            <person name="Gready J.E."/>
            <person name="John U."/>
            <person name="Lanier W."/>
            <person name="Lindquist E.A."/>
            <person name="Lucas S."/>
            <person name="Mayer K.F."/>
            <person name="Moreau H."/>
            <person name="Not F."/>
            <person name="Otillar R."/>
            <person name="Panaud O."/>
            <person name="Pangilinan J."/>
            <person name="Paulsen I."/>
            <person name="Piegu B."/>
            <person name="Poliakov A."/>
            <person name="Robbens S."/>
            <person name="Schmutz J."/>
            <person name="Toulza E."/>
            <person name="Wyss T."/>
            <person name="Zelensky A."/>
            <person name="Zhou K."/>
            <person name="Armbrust E.V."/>
            <person name="Bhattacharya D."/>
            <person name="Goodenough U.W."/>
            <person name="Van de Peer Y."/>
            <person name="Grigoriev I.V."/>
        </authorList>
    </citation>
    <scope>NUCLEOTIDE SEQUENCE [LARGE SCALE GENOMIC DNA]</scope>
    <source>
        <strain evidence="2 3">CCMP1545</strain>
    </source>
</reference>
<feature type="compositionally biased region" description="Polar residues" evidence="1">
    <location>
        <begin position="606"/>
        <end position="616"/>
    </location>
</feature>
<dbReference type="OMA" id="TLHANED"/>
<dbReference type="Proteomes" id="UP000001876">
    <property type="component" value="Unassembled WGS sequence"/>
</dbReference>
<dbReference type="GeneID" id="9685826"/>
<feature type="compositionally biased region" description="Acidic residues" evidence="1">
    <location>
        <begin position="225"/>
        <end position="241"/>
    </location>
</feature>
<feature type="compositionally biased region" description="Low complexity" evidence="1">
    <location>
        <begin position="30"/>
        <end position="54"/>
    </location>
</feature>
<feature type="compositionally biased region" description="Low complexity" evidence="1">
    <location>
        <begin position="284"/>
        <end position="295"/>
    </location>
</feature>
<proteinExistence type="predicted"/>
<accession>C1MXF6</accession>
<feature type="region of interest" description="Disordered" evidence="1">
    <location>
        <begin position="358"/>
        <end position="406"/>
    </location>
</feature>
<feature type="region of interest" description="Disordered" evidence="1">
    <location>
        <begin position="221"/>
        <end position="331"/>
    </location>
</feature>
<feature type="region of interest" description="Disordered" evidence="1">
    <location>
        <begin position="719"/>
        <end position="743"/>
    </location>
</feature>
<protein>
    <submittedName>
        <fullName evidence="2">Predicted protein</fullName>
    </submittedName>
</protein>
<evidence type="ECO:0000313" key="2">
    <source>
        <dbReference type="EMBL" id="EEH55453.1"/>
    </source>
</evidence>
<dbReference type="EMBL" id="GG663742">
    <property type="protein sequence ID" value="EEH55453.1"/>
    <property type="molecule type" value="Genomic_DNA"/>
</dbReference>
<dbReference type="RefSeq" id="XP_003060684.1">
    <property type="nucleotide sequence ID" value="XM_003060638.1"/>
</dbReference>
<dbReference type="AlphaFoldDB" id="C1MXF6"/>
<feature type="compositionally biased region" description="Low complexity" evidence="1">
    <location>
        <begin position="719"/>
        <end position="734"/>
    </location>
</feature>
<feature type="compositionally biased region" description="Basic and acidic residues" evidence="1">
    <location>
        <begin position="491"/>
        <end position="513"/>
    </location>
</feature>
<feature type="region of interest" description="Disordered" evidence="1">
    <location>
        <begin position="1"/>
        <end position="54"/>
    </location>
</feature>
<feature type="compositionally biased region" description="Low complexity" evidence="1">
    <location>
        <begin position="454"/>
        <end position="466"/>
    </location>
</feature>
<feature type="region of interest" description="Disordered" evidence="1">
    <location>
        <begin position="430"/>
        <end position="466"/>
    </location>
</feature>
<name>C1MXF6_MICPC</name>
<evidence type="ECO:0000313" key="3">
    <source>
        <dbReference type="Proteomes" id="UP000001876"/>
    </source>
</evidence>
<organism evidence="3">
    <name type="scientific">Micromonas pusilla (strain CCMP1545)</name>
    <name type="common">Picoplanktonic green alga</name>
    <dbReference type="NCBI Taxonomy" id="564608"/>
    <lineage>
        <taxon>Eukaryota</taxon>
        <taxon>Viridiplantae</taxon>
        <taxon>Chlorophyta</taxon>
        <taxon>Mamiellophyceae</taxon>
        <taxon>Mamiellales</taxon>
        <taxon>Mamiellaceae</taxon>
        <taxon>Micromonas</taxon>
    </lineage>
</organism>
<sequence length="905" mass="94272">MAAATEAAVLVSPREAVKELTTPGKKRSNSRSPASRDASTPATTTTTRVSPSAVDAARAAADVIALGASPEAANPARGTLHANEDRMWASAKAATDAVAAAVACADPAKVHDAVARAAAAHAAHASEVATAAGKSAEDAALAARLRPGDENVAIEANIAGDLATIAADAARRAALKANAAATRAAAVAAADRIASASDELRAMARDIELERERLREALEDAAAMAEEEEDEEEEDDDDAADAADARPAPAPRGELPPTPTPNDRRRSYSDDDDARLGRLPATPPRATATPAMDRALAARKRRAAGGVGGSGLTPPRSLGKPRRVPMSPEDAAIYDEFVSTRRRRDVRRRAEEAIERAAEAAARRSPAAAANARRRPRSASYVRVGGGFSNDDDDVARASASGSFAPGSFWTPVNRHTRMDISVSAAEKALLRNAGPNGRTEPGASSRRRDGDDATNAAAAAAADAADAVRYPWTVRPTKKSVAIAVASRQRQREQDARRRGGGDADAERRRVEPPATRRPATATATAAAAASKLPASAPRSATAFEMEAKRTIDAARSLLADLSTGSPVKARPDGGDDDDDDLEARADRVVAKVRAYASAAKDPSTRGTAGRTRSPTVPLPAHERYSHYKMYGGLGAGDDDDATTTTSRRAAWIAGAALGIAHVLSLPAYACDACKVAEVSHGDDVRKWPTSTRVYELDTTSGLSFEEAYLKAHGTAPFPSSSSSFSSSSTATTIARPSDADPNPWVETVSTWRFDVPSGVSLRRTTMTHTEQEKYGLDALYQTEDGGSVGVSVWPLPPERATEPSTVEAVRDIVENMPVVPNVSMLRDAKALLDQGATGGGGGGEGGKMFTFAYDLGGGGDAPSYVAVNALTHDGKMYVVHATSPGGKTAAKDLRAIADSFRVG</sequence>
<keyword evidence="3" id="KW-1185">Reference proteome</keyword>
<feature type="compositionally biased region" description="Pro residues" evidence="1">
    <location>
        <begin position="248"/>
        <end position="260"/>
    </location>
</feature>